<keyword evidence="2" id="KW-1185">Reference proteome</keyword>
<protein>
    <submittedName>
        <fullName evidence="1">Uncharacterized protein</fullName>
    </submittedName>
</protein>
<evidence type="ECO:0000313" key="1">
    <source>
        <dbReference type="EMBL" id="ACT92125.1"/>
    </source>
</evidence>
<accession>C6W2F2</accession>
<reference evidence="1 2" key="1">
    <citation type="journal article" date="2009" name="Stand. Genomic Sci.">
        <title>Complete genome sequence of Dyadobacter fermentans type strain (NS114).</title>
        <authorList>
            <person name="Lang E."/>
            <person name="Lapidus A."/>
            <person name="Chertkov O."/>
            <person name="Brettin T."/>
            <person name="Detter J.C."/>
            <person name="Han C."/>
            <person name="Copeland A."/>
            <person name="Glavina Del Rio T."/>
            <person name="Nolan M."/>
            <person name="Chen F."/>
            <person name="Lucas S."/>
            <person name="Tice H."/>
            <person name="Cheng J.F."/>
            <person name="Land M."/>
            <person name="Hauser L."/>
            <person name="Chang Y.J."/>
            <person name="Jeffries C.D."/>
            <person name="Kopitz M."/>
            <person name="Bruce D."/>
            <person name="Goodwin L."/>
            <person name="Pitluck S."/>
            <person name="Ovchinnikova G."/>
            <person name="Pati A."/>
            <person name="Ivanova N."/>
            <person name="Mavrommatis K."/>
            <person name="Chen A."/>
            <person name="Palaniappan K."/>
            <person name="Chain P."/>
            <person name="Bristow J."/>
            <person name="Eisen J.A."/>
            <person name="Markowitz V."/>
            <person name="Hugenholtz P."/>
            <person name="Goker M."/>
            <person name="Rohde M."/>
            <person name="Kyrpides N.C."/>
            <person name="Klenk H.P."/>
        </authorList>
    </citation>
    <scope>NUCLEOTIDE SEQUENCE [LARGE SCALE GENOMIC DNA]</scope>
    <source>
        <strain evidence="2">ATCC 700827 / DSM 18053 / CIP 107007 / KCTC 52180 / NS114</strain>
    </source>
</reference>
<dbReference type="AlphaFoldDB" id="C6W2F2"/>
<evidence type="ECO:0000313" key="2">
    <source>
        <dbReference type="Proteomes" id="UP000002011"/>
    </source>
</evidence>
<dbReference type="HOGENOM" id="CLU_2953034_0_0_10"/>
<dbReference type="KEGG" id="dfe:Dfer_0870"/>
<name>C6W2F2_DYAFD</name>
<sequence>MDLEQNWFRLIFRCQNYISIKQRLPKRRFKKIVSKVSKRTFPVLIKKALLLRLDTQLFP</sequence>
<dbReference type="Proteomes" id="UP000002011">
    <property type="component" value="Chromosome"/>
</dbReference>
<organism evidence="1 2">
    <name type="scientific">Dyadobacter fermentans (strain ATCC 700827 / DSM 18053 / CIP 107007 / KCTC 52180 / NS114)</name>
    <dbReference type="NCBI Taxonomy" id="471854"/>
    <lineage>
        <taxon>Bacteria</taxon>
        <taxon>Pseudomonadati</taxon>
        <taxon>Bacteroidota</taxon>
        <taxon>Cytophagia</taxon>
        <taxon>Cytophagales</taxon>
        <taxon>Spirosomataceae</taxon>
        <taxon>Dyadobacter</taxon>
    </lineage>
</organism>
<gene>
    <name evidence="1" type="ordered locus">Dfer_0870</name>
</gene>
<dbReference type="EMBL" id="CP001619">
    <property type="protein sequence ID" value="ACT92125.1"/>
    <property type="molecule type" value="Genomic_DNA"/>
</dbReference>
<proteinExistence type="predicted"/>